<dbReference type="EMBL" id="LUUJ01000054">
    <property type="protein sequence ID" value="OAI18920.1"/>
    <property type="molecule type" value="Genomic_DNA"/>
</dbReference>
<accession>A0A177NPF3</accession>
<gene>
    <name evidence="6" type="ORF">A1507_08430</name>
</gene>
<dbReference type="AlphaFoldDB" id="A0A177NPF3"/>
<dbReference type="GO" id="GO:0007165">
    <property type="term" value="P:signal transduction"/>
    <property type="evidence" value="ECO:0007669"/>
    <property type="project" value="UniProtKB-KW"/>
</dbReference>
<feature type="transmembrane region" description="Helical" evidence="4">
    <location>
        <begin position="38"/>
        <end position="56"/>
    </location>
</feature>
<comment type="subcellular location">
    <subcellularLocation>
        <location evidence="1">Membrane</location>
    </subcellularLocation>
</comment>
<sequence length="410" mass="45755">MPMLSTTAIAKRVDFQLTAAAIFMSIGFELWHLLTDRFVPHGYLALMLLLGVASVLSSRSRAKWYSEQQSRMAALDAVINEYQQLSDQVLGQAGRKITDFQSEMDTAKNLIKDSVGKLHGSLTGLQTLSAKQQAALVTLIDQMLLMTGNCEQEQEQEQVGIHRFFSEANHLIDEFVRKIKELNDNSQRISHSFNQMKTQVERISGLLNQITSITTQTDLLALNAAIEAARAGEAGRGFAVVADEVRKLAHNTSEFNNQIRGTLADILRSMSDIDASVTLANNTDLSIAEDSQENLMQIGTELVALSKLAREHSHQITEVTEQMHKLTMEGVVAVQFEDIVTQMMGRLSQKNQAIGDIFHKFMELHRDRDESSGLQRFDKRVSGLKLLLNHSTKPDPMQMPVLSGQDVELF</sequence>
<comment type="caution">
    <text evidence="6">The sequence shown here is derived from an EMBL/GenBank/DDBJ whole genome shotgun (WGS) entry which is preliminary data.</text>
</comment>
<dbReference type="PANTHER" id="PTHR32089">
    <property type="entry name" value="METHYL-ACCEPTING CHEMOTAXIS PROTEIN MCPB"/>
    <property type="match status" value="1"/>
</dbReference>
<evidence type="ECO:0000313" key="6">
    <source>
        <dbReference type="EMBL" id="OAI18920.1"/>
    </source>
</evidence>
<evidence type="ECO:0000256" key="2">
    <source>
        <dbReference type="ARBA" id="ARBA00023224"/>
    </source>
</evidence>
<keyword evidence="4" id="KW-0812">Transmembrane</keyword>
<dbReference type="Pfam" id="PF00015">
    <property type="entry name" value="MCPsignal"/>
    <property type="match status" value="1"/>
</dbReference>
<reference evidence="6 7" key="1">
    <citation type="submission" date="2016-03" db="EMBL/GenBank/DDBJ databases">
        <authorList>
            <person name="Ploux O."/>
        </authorList>
    </citation>
    <scope>NUCLEOTIDE SEQUENCE [LARGE SCALE GENOMIC DNA]</scope>
    <source>
        <strain evidence="6 7">R-45378</strain>
    </source>
</reference>
<name>A0A177NPF3_9GAMM</name>
<proteinExistence type="predicted"/>
<dbReference type="Gene3D" id="1.10.287.950">
    <property type="entry name" value="Methyl-accepting chemotaxis protein"/>
    <property type="match status" value="1"/>
</dbReference>
<evidence type="ECO:0000256" key="1">
    <source>
        <dbReference type="ARBA" id="ARBA00004370"/>
    </source>
</evidence>
<dbReference type="InterPro" id="IPR004089">
    <property type="entry name" value="MCPsignal_dom"/>
</dbReference>
<evidence type="ECO:0000256" key="3">
    <source>
        <dbReference type="PROSITE-ProRule" id="PRU00284"/>
    </source>
</evidence>
<organism evidence="6 7">
    <name type="scientific">Methylomonas koyamae</name>
    <dbReference type="NCBI Taxonomy" id="702114"/>
    <lineage>
        <taxon>Bacteria</taxon>
        <taxon>Pseudomonadati</taxon>
        <taxon>Pseudomonadota</taxon>
        <taxon>Gammaproteobacteria</taxon>
        <taxon>Methylococcales</taxon>
        <taxon>Methylococcaceae</taxon>
        <taxon>Methylomonas</taxon>
    </lineage>
</organism>
<dbReference type="PROSITE" id="PS50111">
    <property type="entry name" value="CHEMOTAXIS_TRANSDUC_2"/>
    <property type="match status" value="1"/>
</dbReference>
<feature type="transmembrane region" description="Helical" evidence="4">
    <location>
        <begin position="12"/>
        <end position="32"/>
    </location>
</feature>
<dbReference type="GO" id="GO:0016020">
    <property type="term" value="C:membrane"/>
    <property type="evidence" value="ECO:0007669"/>
    <property type="project" value="UniProtKB-SubCell"/>
</dbReference>
<dbReference type="PANTHER" id="PTHR32089:SF41">
    <property type="entry name" value="METHYL-ACCEPTING CHEMOTAXIS PROTEIN"/>
    <property type="match status" value="1"/>
</dbReference>
<dbReference type="SUPFAM" id="SSF58104">
    <property type="entry name" value="Methyl-accepting chemotaxis protein (MCP) signaling domain"/>
    <property type="match status" value="1"/>
</dbReference>
<feature type="domain" description="Methyl-accepting transducer" evidence="5">
    <location>
        <begin position="166"/>
        <end position="338"/>
    </location>
</feature>
<evidence type="ECO:0000259" key="5">
    <source>
        <dbReference type="PROSITE" id="PS50111"/>
    </source>
</evidence>
<keyword evidence="4" id="KW-0472">Membrane</keyword>
<keyword evidence="2 3" id="KW-0807">Transducer</keyword>
<dbReference type="GO" id="GO:0006935">
    <property type="term" value="P:chemotaxis"/>
    <property type="evidence" value="ECO:0007669"/>
    <property type="project" value="UniProtKB-ARBA"/>
</dbReference>
<dbReference type="Proteomes" id="UP000077857">
    <property type="component" value="Unassembled WGS sequence"/>
</dbReference>
<keyword evidence="4" id="KW-1133">Transmembrane helix</keyword>
<dbReference type="SMART" id="SM00283">
    <property type="entry name" value="MA"/>
    <property type="match status" value="1"/>
</dbReference>
<dbReference type="OrthoDB" id="5573670at2"/>
<evidence type="ECO:0000256" key="4">
    <source>
        <dbReference type="SAM" id="Phobius"/>
    </source>
</evidence>
<protein>
    <recommendedName>
        <fullName evidence="5">Methyl-accepting transducer domain-containing protein</fullName>
    </recommendedName>
</protein>
<evidence type="ECO:0000313" key="7">
    <source>
        <dbReference type="Proteomes" id="UP000077857"/>
    </source>
</evidence>